<dbReference type="Proteomes" id="UP000031668">
    <property type="component" value="Unassembled WGS sequence"/>
</dbReference>
<feature type="region of interest" description="Disordered" evidence="1">
    <location>
        <begin position="101"/>
        <end position="126"/>
    </location>
</feature>
<evidence type="ECO:0000313" key="2">
    <source>
        <dbReference type="EMBL" id="KII65774.1"/>
    </source>
</evidence>
<dbReference type="SUPFAM" id="SSF53098">
    <property type="entry name" value="Ribonuclease H-like"/>
    <property type="match status" value="1"/>
</dbReference>
<evidence type="ECO:0000313" key="3">
    <source>
        <dbReference type="Proteomes" id="UP000031668"/>
    </source>
</evidence>
<comment type="caution">
    <text evidence="2">The sequence shown here is derived from an EMBL/GenBank/DDBJ whole genome shotgun (WGS) entry which is preliminary data.</text>
</comment>
<dbReference type="GO" id="GO:0003676">
    <property type="term" value="F:nucleic acid binding"/>
    <property type="evidence" value="ECO:0007669"/>
    <property type="project" value="InterPro"/>
</dbReference>
<dbReference type="InterPro" id="IPR036397">
    <property type="entry name" value="RNaseH_sf"/>
</dbReference>
<proteinExistence type="predicted"/>
<evidence type="ECO:0000256" key="1">
    <source>
        <dbReference type="SAM" id="MobiDB-lite"/>
    </source>
</evidence>
<reference evidence="2 3" key="1">
    <citation type="journal article" date="2014" name="Genome Biol. Evol.">
        <title>The genome of the myxosporean Thelohanellus kitauei shows adaptations to nutrient acquisition within its fish host.</title>
        <authorList>
            <person name="Yang Y."/>
            <person name="Xiong J."/>
            <person name="Zhou Z."/>
            <person name="Huo F."/>
            <person name="Miao W."/>
            <person name="Ran C."/>
            <person name="Liu Y."/>
            <person name="Zhang J."/>
            <person name="Feng J."/>
            <person name="Wang M."/>
            <person name="Wang M."/>
            <person name="Wang L."/>
            <person name="Yao B."/>
        </authorList>
    </citation>
    <scope>NUCLEOTIDE SEQUENCE [LARGE SCALE GENOMIC DNA]</scope>
    <source>
        <strain evidence="2">Wuqing</strain>
    </source>
</reference>
<dbReference type="InterPro" id="IPR012337">
    <property type="entry name" value="RNaseH-like_sf"/>
</dbReference>
<dbReference type="AlphaFoldDB" id="A0A0C2IK47"/>
<dbReference type="Gene3D" id="3.30.420.10">
    <property type="entry name" value="Ribonuclease H-like superfamily/Ribonuclease H"/>
    <property type="match status" value="1"/>
</dbReference>
<organism evidence="2 3">
    <name type="scientific">Thelohanellus kitauei</name>
    <name type="common">Myxosporean</name>
    <dbReference type="NCBI Taxonomy" id="669202"/>
    <lineage>
        <taxon>Eukaryota</taxon>
        <taxon>Metazoa</taxon>
        <taxon>Cnidaria</taxon>
        <taxon>Myxozoa</taxon>
        <taxon>Myxosporea</taxon>
        <taxon>Bivalvulida</taxon>
        <taxon>Platysporina</taxon>
        <taxon>Myxobolidae</taxon>
        <taxon>Thelohanellus</taxon>
    </lineage>
</organism>
<dbReference type="EMBL" id="JWZT01003729">
    <property type="protein sequence ID" value="KII65774.1"/>
    <property type="molecule type" value="Genomic_DNA"/>
</dbReference>
<evidence type="ECO:0008006" key="4">
    <source>
        <dbReference type="Google" id="ProtNLM"/>
    </source>
</evidence>
<sequence length="126" mass="14732">MEMNGRGPLPPTNRRNRYRLIIIDYFTKWPEVYPIRNMETRKIADICVREFISRSGIPRQVINTTPTESNKTNLLTNINIGSRSITNKDCQGYDFMDSSYLSGEEWNDPDWVPQEDGERDEGRKSI</sequence>
<gene>
    <name evidence="2" type="ORF">RF11_00291</name>
</gene>
<protein>
    <recommendedName>
        <fullName evidence="4">Integrase catalytic domain-containing protein</fullName>
    </recommendedName>
</protein>
<accession>A0A0C2IK47</accession>
<keyword evidence="3" id="KW-1185">Reference proteome</keyword>
<name>A0A0C2IK47_THEKT</name>
<feature type="compositionally biased region" description="Acidic residues" evidence="1">
    <location>
        <begin position="105"/>
        <end position="119"/>
    </location>
</feature>
<dbReference type="OrthoDB" id="5988470at2759"/>